<protein>
    <recommendedName>
        <fullName evidence="3">Tetratricopeptide repeat protein</fullName>
    </recommendedName>
</protein>
<reference evidence="1 2" key="1">
    <citation type="journal article" date="2009" name="Genome Res.">
        <title>Whole genome sequence of Desulfovibrio magneticus strain RS-1 revealed common gene clusters in magnetotactic bacteria.</title>
        <authorList>
            <person name="Nakazawa H."/>
            <person name="Arakaki A."/>
            <person name="Narita-Yamada S."/>
            <person name="Yashiro I."/>
            <person name="Jinno K."/>
            <person name="Aoki N."/>
            <person name="Tsuruyama A."/>
            <person name="Okamura Y."/>
            <person name="Tanikawa S."/>
            <person name="Fujita N."/>
            <person name="Takeyama H."/>
            <person name="Matsunaga T."/>
        </authorList>
    </citation>
    <scope>NUCLEOTIDE SEQUENCE [LARGE SCALE GENOMIC DNA]</scope>
    <source>
        <strain evidence="2">ATCC 700980 / DSM 13731 / RS-1</strain>
    </source>
</reference>
<organism evidence="1 2">
    <name type="scientific">Solidesulfovibrio magneticus (strain ATCC 700980 / DSM 13731 / RS-1)</name>
    <name type="common">Desulfovibrio magneticus</name>
    <dbReference type="NCBI Taxonomy" id="573370"/>
    <lineage>
        <taxon>Bacteria</taxon>
        <taxon>Pseudomonadati</taxon>
        <taxon>Thermodesulfobacteriota</taxon>
        <taxon>Desulfovibrionia</taxon>
        <taxon>Desulfovibrionales</taxon>
        <taxon>Desulfovibrionaceae</taxon>
        <taxon>Solidesulfovibrio</taxon>
    </lineage>
</organism>
<dbReference type="STRING" id="573370.DMR_14300"/>
<name>C4XNE6_SOLM1</name>
<dbReference type="EMBL" id="AP010904">
    <property type="protein sequence ID" value="BAH74921.1"/>
    <property type="molecule type" value="Genomic_DNA"/>
</dbReference>
<dbReference type="KEGG" id="dma:DMR_14300"/>
<dbReference type="Gene3D" id="1.25.40.10">
    <property type="entry name" value="Tetratricopeptide repeat domain"/>
    <property type="match status" value="1"/>
</dbReference>
<dbReference type="Proteomes" id="UP000009071">
    <property type="component" value="Chromosome"/>
</dbReference>
<proteinExistence type="predicted"/>
<dbReference type="SUPFAM" id="SSF48452">
    <property type="entry name" value="TPR-like"/>
    <property type="match status" value="1"/>
</dbReference>
<dbReference type="AlphaFoldDB" id="C4XNE6"/>
<gene>
    <name evidence="1" type="ordered locus">DMR_14300</name>
</gene>
<evidence type="ECO:0008006" key="3">
    <source>
        <dbReference type="Google" id="ProtNLM"/>
    </source>
</evidence>
<dbReference type="HOGENOM" id="CLU_1173913_0_0_7"/>
<evidence type="ECO:0000313" key="2">
    <source>
        <dbReference type="Proteomes" id="UP000009071"/>
    </source>
</evidence>
<evidence type="ECO:0000313" key="1">
    <source>
        <dbReference type="EMBL" id="BAH74921.1"/>
    </source>
</evidence>
<sequence>MAAVLVRCVQNFAPRAESDASGRARAAGQRAMVWLRALGDRPDLLLETLLVLTGALPESTAALRELAVEWQSRVVEHLRQQQDGSIAQRVILATSLNNFANRLSEAGQRTEALENAQKSTALYSQLTQANPDAFLPDLARSLNNLANRLSDLGQREEALPIARKSAQLYVTLANQLPEAFEQKAINTLLTWLSLRHAISREEAVALLKQNPQAQFHALFNDGDSDEPSPSDKPSPQ</sequence>
<dbReference type="InterPro" id="IPR011990">
    <property type="entry name" value="TPR-like_helical_dom_sf"/>
</dbReference>
<dbReference type="eggNOG" id="COG0457">
    <property type="taxonomic scope" value="Bacteria"/>
</dbReference>
<keyword evidence="2" id="KW-1185">Reference proteome</keyword>
<accession>C4XNE6</accession>
<dbReference type="Pfam" id="PF13374">
    <property type="entry name" value="TPR_10"/>
    <property type="match status" value="2"/>
</dbReference>